<protein>
    <submittedName>
        <fullName evidence="1">Uncharacterized protein</fullName>
    </submittedName>
</protein>
<reference evidence="1" key="1">
    <citation type="submission" date="2014-05" db="EMBL/GenBank/DDBJ databases">
        <authorList>
            <person name="Chronopoulou M."/>
        </authorList>
    </citation>
    <scope>NUCLEOTIDE SEQUENCE</scope>
    <source>
        <tissue evidence="1">Whole organism</tissue>
    </source>
</reference>
<dbReference type="EMBL" id="HACA01005383">
    <property type="protein sequence ID" value="CDW22744.1"/>
    <property type="molecule type" value="Transcribed_RNA"/>
</dbReference>
<proteinExistence type="predicted"/>
<sequence>MVKIRFRMGMLKKKKPKINLVILAICRTFWRRERIIFMALFWSSYNPLSQERKEKRIYTRTFARITRMSIPNSIMSPTRTYNYNYATNPEGYTLYFMSTHERSNRL</sequence>
<accession>A0A0K2T9H4</accession>
<name>A0A0K2T9H4_LEPSM</name>
<evidence type="ECO:0000313" key="1">
    <source>
        <dbReference type="EMBL" id="CDW22744.1"/>
    </source>
</evidence>
<dbReference type="AlphaFoldDB" id="A0A0K2T9H4"/>
<organism evidence="1">
    <name type="scientific">Lepeophtheirus salmonis</name>
    <name type="common">Salmon louse</name>
    <name type="synonym">Caligus salmonis</name>
    <dbReference type="NCBI Taxonomy" id="72036"/>
    <lineage>
        <taxon>Eukaryota</taxon>
        <taxon>Metazoa</taxon>
        <taxon>Ecdysozoa</taxon>
        <taxon>Arthropoda</taxon>
        <taxon>Crustacea</taxon>
        <taxon>Multicrustacea</taxon>
        <taxon>Hexanauplia</taxon>
        <taxon>Copepoda</taxon>
        <taxon>Siphonostomatoida</taxon>
        <taxon>Caligidae</taxon>
        <taxon>Lepeophtheirus</taxon>
    </lineage>
</organism>